<proteinExistence type="predicted"/>
<evidence type="ECO:0000256" key="1">
    <source>
        <dbReference type="SAM" id="Phobius"/>
    </source>
</evidence>
<dbReference type="InParanoid" id="A0A7C8MVM6"/>
<dbReference type="Proteomes" id="UP000481858">
    <property type="component" value="Unassembled WGS sequence"/>
</dbReference>
<comment type="caution">
    <text evidence="3">The sequence shown here is derived from an EMBL/GenBank/DDBJ whole genome shotgun (WGS) entry which is preliminary data.</text>
</comment>
<name>A0A7C8MVM6_9PEZI</name>
<evidence type="ECO:0000259" key="2">
    <source>
        <dbReference type="Pfam" id="PF26616"/>
    </source>
</evidence>
<keyword evidence="1" id="KW-0812">Transmembrane</keyword>
<feature type="domain" description="CorA-like transporter" evidence="2">
    <location>
        <begin position="11"/>
        <end position="289"/>
    </location>
</feature>
<sequence length="660" mass="75406">MINAFDQLLDACADSKSYPAKLLRSDLFPSALRRYNELIDERESRVFSDDSDSEYFNIRFWDCFDGQQDFPPRPHTCNSVGQLNEYLLVNRKDPKCRHIFIRADHSRAPLDCSREMLSLVFTFHQVMAQFLDVVLFFGTFPGLNVPTAFQHCVFRHERFVAPDDASRFKIPQLGRSGMEIKHCYNLWSAEKSDSSHGKRAPWEIRQAGLYHSLDLLNGKATWIHIKANEILEKRIDEAYNSIKLHQGHNPQTVLGSLSATLLTHLILFEWCGENWRQYLNYWECELGRILTTIRNAPISKVEKLLVDVKSDILGSPTQQLPIPPAARMGTLSSQTTRWGLTGSPTFMSKSSTLLFSSFAEKHIKSDHNRFSQVAVSESNAQTPAPIQASVDDAGPGQDPFHIFEEFKLEDLQHLHHIGSKLHEADMVLKLNADVLLEVMEYFKNFANDLQTPKELRDGCQASLSRFLQRTMGIVRELEAERMRISTLIALLNDGKTLFDAITQFRNIELNQLSSARMEMMTKDMHQSTLQMENIAGRTEKETSSMHIITLVTLLFLPGTFVATFLGAGFYQWPDADDTSQIPDFPIWRNGYFSLFAMISFPLMALTLLFWAWPYLLRWISRQQPCGLIQRIRGARKHKNLDEEAQIASDGACGSARLRAT</sequence>
<dbReference type="InterPro" id="IPR058257">
    <property type="entry name" value="CorA-like_dom"/>
</dbReference>
<organism evidence="3 4">
    <name type="scientific">Xylaria multiplex</name>
    <dbReference type="NCBI Taxonomy" id="323545"/>
    <lineage>
        <taxon>Eukaryota</taxon>
        <taxon>Fungi</taxon>
        <taxon>Dikarya</taxon>
        <taxon>Ascomycota</taxon>
        <taxon>Pezizomycotina</taxon>
        <taxon>Sordariomycetes</taxon>
        <taxon>Xylariomycetidae</taxon>
        <taxon>Xylariales</taxon>
        <taxon>Xylariaceae</taxon>
        <taxon>Xylaria</taxon>
    </lineage>
</organism>
<gene>
    <name evidence="3" type="ORF">GQX73_g1985</name>
</gene>
<reference evidence="3 4" key="1">
    <citation type="submission" date="2019-12" db="EMBL/GenBank/DDBJ databases">
        <title>Draft genome sequence of the ascomycete Xylaria multiplex DSM 110363.</title>
        <authorList>
            <person name="Buettner E."/>
            <person name="Kellner H."/>
        </authorList>
    </citation>
    <scope>NUCLEOTIDE SEQUENCE [LARGE SCALE GENOMIC DNA]</scope>
    <source>
        <strain evidence="3 4">DSM 110363</strain>
    </source>
</reference>
<dbReference type="EMBL" id="WUBL01000012">
    <property type="protein sequence ID" value="KAF2971548.1"/>
    <property type="molecule type" value="Genomic_DNA"/>
</dbReference>
<accession>A0A7C8MVM6</accession>
<dbReference type="AlphaFoldDB" id="A0A7C8MVM6"/>
<dbReference type="OrthoDB" id="5396681at2759"/>
<evidence type="ECO:0000313" key="3">
    <source>
        <dbReference type="EMBL" id="KAF2971548.1"/>
    </source>
</evidence>
<evidence type="ECO:0000313" key="4">
    <source>
        <dbReference type="Proteomes" id="UP000481858"/>
    </source>
</evidence>
<feature type="transmembrane region" description="Helical" evidence="1">
    <location>
        <begin position="590"/>
        <end position="612"/>
    </location>
</feature>
<dbReference type="Pfam" id="PF26616">
    <property type="entry name" value="CorA-like"/>
    <property type="match status" value="1"/>
</dbReference>
<keyword evidence="1" id="KW-1133">Transmembrane helix</keyword>
<feature type="transmembrane region" description="Helical" evidence="1">
    <location>
        <begin position="547"/>
        <end position="570"/>
    </location>
</feature>
<keyword evidence="1" id="KW-0472">Membrane</keyword>
<dbReference type="Gene3D" id="1.20.58.340">
    <property type="entry name" value="Magnesium transport protein CorA, transmembrane region"/>
    <property type="match status" value="1"/>
</dbReference>
<keyword evidence="4" id="KW-1185">Reference proteome</keyword>
<protein>
    <recommendedName>
        <fullName evidence="2">CorA-like transporter domain-containing protein</fullName>
    </recommendedName>
</protein>